<keyword evidence="2" id="KW-1133">Transmembrane helix</keyword>
<evidence type="ECO:0000313" key="3">
    <source>
        <dbReference type="EMBL" id="KAF9062702.1"/>
    </source>
</evidence>
<feature type="region of interest" description="Disordered" evidence="1">
    <location>
        <begin position="35"/>
        <end position="75"/>
    </location>
</feature>
<keyword evidence="2" id="KW-0812">Transmembrane</keyword>
<sequence length="252" mass="27812">MAFNTYVRSRQPGKGVTSSEILDFFKMVPDLVRGLGSSPPSTGRDGLPSPPLSPPKRSPIHRVDAPPSPNSPVRRIAVPRDRAAFSVFPRLSLRRTKSTSQQPSPQVAPNPKDPCYLLLALGSWFSVFSIWNPFFYVGLSAELANSGSALNQYYLSILCASSVLGRVSPACKSCWEVQPTFVVLYGIVAGPFFTLIPVRFANVRRVHQLLCPFPASYDDAPQHVRFLLLPFFQGMGANVQSSCREDRERLSL</sequence>
<feature type="transmembrane region" description="Helical" evidence="2">
    <location>
        <begin position="115"/>
        <end position="136"/>
    </location>
</feature>
<protein>
    <submittedName>
        <fullName evidence="3">Uncharacterized protein</fullName>
    </submittedName>
</protein>
<comment type="caution">
    <text evidence="3">The sequence shown here is derived from an EMBL/GenBank/DDBJ whole genome shotgun (WGS) entry which is preliminary data.</text>
</comment>
<dbReference type="AlphaFoldDB" id="A0A9P5U1Q3"/>
<dbReference type="EMBL" id="JADNRY010000164">
    <property type="protein sequence ID" value="KAF9062702.1"/>
    <property type="molecule type" value="Genomic_DNA"/>
</dbReference>
<feature type="compositionally biased region" description="Pro residues" evidence="1">
    <location>
        <begin position="48"/>
        <end position="57"/>
    </location>
</feature>
<keyword evidence="2" id="KW-0472">Membrane</keyword>
<gene>
    <name evidence="3" type="ORF">BDP27DRAFT_274477</name>
</gene>
<proteinExistence type="predicted"/>
<organism evidence="3 4">
    <name type="scientific">Rhodocollybia butyracea</name>
    <dbReference type="NCBI Taxonomy" id="206335"/>
    <lineage>
        <taxon>Eukaryota</taxon>
        <taxon>Fungi</taxon>
        <taxon>Dikarya</taxon>
        <taxon>Basidiomycota</taxon>
        <taxon>Agaricomycotina</taxon>
        <taxon>Agaricomycetes</taxon>
        <taxon>Agaricomycetidae</taxon>
        <taxon>Agaricales</taxon>
        <taxon>Marasmiineae</taxon>
        <taxon>Omphalotaceae</taxon>
        <taxon>Rhodocollybia</taxon>
    </lineage>
</organism>
<feature type="transmembrane region" description="Helical" evidence="2">
    <location>
        <begin position="182"/>
        <end position="200"/>
    </location>
</feature>
<name>A0A9P5U1Q3_9AGAR</name>
<dbReference type="Proteomes" id="UP000772434">
    <property type="component" value="Unassembled WGS sequence"/>
</dbReference>
<accession>A0A9P5U1Q3</accession>
<keyword evidence="4" id="KW-1185">Reference proteome</keyword>
<dbReference type="OrthoDB" id="6509908at2759"/>
<evidence type="ECO:0000256" key="1">
    <source>
        <dbReference type="SAM" id="MobiDB-lite"/>
    </source>
</evidence>
<evidence type="ECO:0000256" key="2">
    <source>
        <dbReference type="SAM" id="Phobius"/>
    </source>
</evidence>
<evidence type="ECO:0000313" key="4">
    <source>
        <dbReference type="Proteomes" id="UP000772434"/>
    </source>
</evidence>
<reference evidence="3" key="1">
    <citation type="submission" date="2020-11" db="EMBL/GenBank/DDBJ databases">
        <authorList>
            <consortium name="DOE Joint Genome Institute"/>
            <person name="Ahrendt S."/>
            <person name="Riley R."/>
            <person name="Andreopoulos W."/>
            <person name="Labutti K."/>
            <person name="Pangilinan J."/>
            <person name="Ruiz-Duenas F.J."/>
            <person name="Barrasa J.M."/>
            <person name="Sanchez-Garcia M."/>
            <person name="Camarero S."/>
            <person name="Miyauchi S."/>
            <person name="Serrano A."/>
            <person name="Linde D."/>
            <person name="Babiker R."/>
            <person name="Drula E."/>
            <person name="Ayuso-Fernandez I."/>
            <person name="Pacheco R."/>
            <person name="Padilla G."/>
            <person name="Ferreira P."/>
            <person name="Barriuso J."/>
            <person name="Kellner H."/>
            <person name="Castanera R."/>
            <person name="Alfaro M."/>
            <person name="Ramirez L."/>
            <person name="Pisabarro A.G."/>
            <person name="Kuo A."/>
            <person name="Tritt A."/>
            <person name="Lipzen A."/>
            <person name="He G."/>
            <person name="Yan M."/>
            <person name="Ng V."/>
            <person name="Cullen D."/>
            <person name="Martin F."/>
            <person name="Rosso M.-N."/>
            <person name="Henrissat B."/>
            <person name="Hibbett D."/>
            <person name="Martinez A.T."/>
            <person name="Grigoriev I.V."/>
        </authorList>
    </citation>
    <scope>NUCLEOTIDE SEQUENCE</scope>
    <source>
        <strain evidence="3">AH 40177</strain>
    </source>
</reference>